<keyword evidence="1" id="KW-0472">Membrane</keyword>
<evidence type="ECO:0000313" key="2">
    <source>
        <dbReference type="EMBL" id="CAE8730339.1"/>
    </source>
</evidence>
<feature type="transmembrane region" description="Helical" evidence="1">
    <location>
        <begin position="62"/>
        <end position="88"/>
    </location>
</feature>
<keyword evidence="1" id="KW-1133">Transmembrane helix</keyword>
<dbReference type="AlphaFoldDB" id="A0A813LJB6"/>
<sequence length="99" mass="10766">MVVGHFLIKIGCLNMFKQLLCPTLKMGLYDWVLEHTVPSASFSDSESHLASNAAVTTPYLCLYVFLTLLLGVLLVVVVVVVVVVVGSVGEHRGDHRARA</sequence>
<keyword evidence="1" id="KW-0812">Transmembrane</keyword>
<reference evidence="2" key="1">
    <citation type="submission" date="2021-02" db="EMBL/GenBank/DDBJ databases">
        <authorList>
            <person name="Dougan E. K."/>
            <person name="Rhodes N."/>
            <person name="Thang M."/>
            <person name="Chan C."/>
        </authorList>
    </citation>
    <scope>NUCLEOTIDE SEQUENCE</scope>
</reference>
<evidence type="ECO:0000313" key="3">
    <source>
        <dbReference type="Proteomes" id="UP000626109"/>
    </source>
</evidence>
<gene>
    <name evidence="2" type="ORF">PGLA2088_LOCUS45722</name>
</gene>
<comment type="caution">
    <text evidence="2">The sequence shown here is derived from an EMBL/GenBank/DDBJ whole genome shotgun (WGS) entry which is preliminary data.</text>
</comment>
<protein>
    <submittedName>
        <fullName evidence="2">Uncharacterized protein</fullName>
    </submittedName>
</protein>
<name>A0A813LJB6_POLGL</name>
<accession>A0A813LJB6</accession>
<proteinExistence type="predicted"/>
<dbReference type="EMBL" id="CAJNNW010035831">
    <property type="protein sequence ID" value="CAE8730339.1"/>
    <property type="molecule type" value="Genomic_DNA"/>
</dbReference>
<organism evidence="2 3">
    <name type="scientific">Polarella glacialis</name>
    <name type="common">Dinoflagellate</name>
    <dbReference type="NCBI Taxonomy" id="89957"/>
    <lineage>
        <taxon>Eukaryota</taxon>
        <taxon>Sar</taxon>
        <taxon>Alveolata</taxon>
        <taxon>Dinophyceae</taxon>
        <taxon>Suessiales</taxon>
        <taxon>Suessiaceae</taxon>
        <taxon>Polarella</taxon>
    </lineage>
</organism>
<evidence type="ECO:0000256" key="1">
    <source>
        <dbReference type="SAM" id="Phobius"/>
    </source>
</evidence>
<dbReference type="Proteomes" id="UP000626109">
    <property type="component" value="Unassembled WGS sequence"/>
</dbReference>